<dbReference type="GO" id="GO:0009236">
    <property type="term" value="P:cobalamin biosynthetic process"/>
    <property type="evidence" value="ECO:0007669"/>
    <property type="project" value="UniProtKB-UniRule"/>
</dbReference>
<keyword evidence="7 10" id="KW-0406">Ion transport</keyword>
<keyword evidence="12" id="KW-1185">Reference proteome</keyword>
<name>A0A8J6PFZ7_9FIRM</name>
<keyword evidence="9 10" id="KW-0170">Cobalt</keyword>
<dbReference type="NCBIfam" id="NF002780">
    <property type="entry name" value="PRK02898.1"/>
    <property type="match status" value="1"/>
</dbReference>
<evidence type="ECO:0000256" key="6">
    <source>
        <dbReference type="ARBA" id="ARBA00022989"/>
    </source>
</evidence>
<dbReference type="UniPathway" id="UPA00148"/>
<comment type="caution">
    <text evidence="11">The sequence shown here is derived from an EMBL/GenBank/DDBJ whole genome shotgun (WGS) entry which is preliminary data.</text>
</comment>
<feature type="transmembrane region" description="Helical" evidence="10">
    <location>
        <begin position="65"/>
        <end position="84"/>
    </location>
</feature>
<sequence>MKLWKKNLLLILAVLVIATVPLILLPNAEFGGADGQAEEAITEIDPDYQPWAESLLEPASGEIESLLFALQAAIGAGVVGFVLGRVTSKKGGKSTEKQHESN</sequence>
<reference evidence="11" key="1">
    <citation type="submission" date="2020-08" db="EMBL/GenBank/DDBJ databases">
        <title>Genome public.</title>
        <authorList>
            <person name="Liu C."/>
            <person name="Sun Q."/>
        </authorList>
    </citation>
    <scope>NUCLEOTIDE SEQUENCE</scope>
    <source>
        <strain evidence="11">NSJ-15</strain>
    </source>
</reference>
<evidence type="ECO:0000256" key="1">
    <source>
        <dbReference type="ARBA" id="ARBA00022426"/>
    </source>
</evidence>
<dbReference type="GO" id="GO:0005886">
    <property type="term" value="C:plasma membrane"/>
    <property type="evidence" value="ECO:0007669"/>
    <property type="project" value="UniProtKB-SubCell"/>
</dbReference>
<keyword evidence="6 10" id="KW-1133">Transmembrane helix</keyword>
<comment type="similarity">
    <text evidence="10">Belongs to the CbiN family.</text>
</comment>
<evidence type="ECO:0000256" key="2">
    <source>
        <dbReference type="ARBA" id="ARBA00022448"/>
    </source>
</evidence>
<evidence type="ECO:0000313" key="11">
    <source>
        <dbReference type="EMBL" id="MBC8611776.1"/>
    </source>
</evidence>
<evidence type="ECO:0000256" key="8">
    <source>
        <dbReference type="ARBA" id="ARBA00023136"/>
    </source>
</evidence>
<dbReference type="Pfam" id="PF02553">
    <property type="entry name" value="CbiN"/>
    <property type="match status" value="1"/>
</dbReference>
<evidence type="ECO:0000256" key="5">
    <source>
        <dbReference type="ARBA" id="ARBA00022692"/>
    </source>
</evidence>
<comment type="caution">
    <text evidence="10">Lacks conserved residue(s) required for the propagation of feature annotation.</text>
</comment>
<evidence type="ECO:0000256" key="10">
    <source>
        <dbReference type="HAMAP-Rule" id="MF_00330"/>
    </source>
</evidence>
<comment type="subunit">
    <text evidence="10">Forms an energy-coupling factor (ECF) transporter complex composed of an ATP-binding protein (A component, CbiO), a transmembrane protein (T component, CbiQ) and 2 possible substrate-capture proteins (S components, CbiM and CbiN) of unknown stoichimetry.</text>
</comment>
<keyword evidence="4 10" id="KW-0169">Cobalamin biosynthesis</keyword>
<dbReference type="HAMAP" id="MF_00330">
    <property type="entry name" value="CbiN"/>
    <property type="match status" value="1"/>
</dbReference>
<dbReference type="InterPro" id="IPR003705">
    <property type="entry name" value="CbiN"/>
</dbReference>
<evidence type="ECO:0000256" key="3">
    <source>
        <dbReference type="ARBA" id="ARBA00022475"/>
    </source>
</evidence>
<comment type="subcellular location">
    <subcellularLocation>
        <location evidence="10">Cell membrane</location>
        <topology evidence="10">Multi-pass membrane protein</topology>
    </subcellularLocation>
</comment>
<evidence type="ECO:0000256" key="7">
    <source>
        <dbReference type="ARBA" id="ARBA00023065"/>
    </source>
</evidence>
<dbReference type="PANTHER" id="PTHR38662:SF1">
    <property type="entry name" value="COBALT TRANSPORT PROTEIN CBIN"/>
    <property type="match status" value="1"/>
</dbReference>
<protein>
    <recommendedName>
        <fullName evidence="10">Cobalt transport protein CbiN</fullName>
    </recommendedName>
    <alternativeName>
        <fullName evidence="10">Energy-coupling factor transporter probable substrate-capture protein CbiN</fullName>
        <shortName evidence="10">ECF transporter S component CbiN</shortName>
    </alternativeName>
</protein>
<keyword evidence="5 10" id="KW-0812">Transmembrane</keyword>
<accession>A0A8J6PFZ7</accession>
<keyword evidence="3 10" id="KW-1003">Cell membrane</keyword>
<keyword evidence="1 10" id="KW-0171">Cobalt transport</keyword>
<gene>
    <name evidence="10" type="primary">cbiN</name>
    <name evidence="11" type="ORF">H8702_11810</name>
</gene>
<dbReference type="OrthoDB" id="1551318at2"/>
<evidence type="ECO:0000256" key="4">
    <source>
        <dbReference type="ARBA" id="ARBA00022573"/>
    </source>
</evidence>
<keyword evidence="2 10" id="KW-0813">Transport</keyword>
<comment type="pathway">
    <text evidence="10">Cofactor biosynthesis; adenosylcobalamin biosynthesis.</text>
</comment>
<dbReference type="GO" id="GO:0015087">
    <property type="term" value="F:cobalt ion transmembrane transporter activity"/>
    <property type="evidence" value="ECO:0007669"/>
    <property type="project" value="UniProtKB-UniRule"/>
</dbReference>
<organism evidence="11 12">
    <name type="scientific">Massiliimalia timonensis</name>
    <dbReference type="NCBI Taxonomy" id="1987501"/>
    <lineage>
        <taxon>Bacteria</taxon>
        <taxon>Bacillati</taxon>
        <taxon>Bacillota</taxon>
        <taxon>Clostridia</taxon>
        <taxon>Eubacteriales</taxon>
        <taxon>Oscillospiraceae</taxon>
        <taxon>Massiliimalia</taxon>
    </lineage>
</organism>
<keyword evidence="8 10" id="KW-0472">Membrane</keyword>
<dbReference type="Proteomes" id="UP000632659">
    <property type="component" value="Unassembled WGS sequence"/>
</dbReference>
<evidence type="ECO:0000256" key="9">
    <source>
        <dbReference type="ARBA" id="ARBA00023285"/>
    </source>
</evidence>
<proteinExistence type="inferred from homology"/>
<comment type="function">
    <text evidence="10">Part of the energy-coupling factor (ECF) transporter complex CbiMNOQ involved in cobalt import.</text>
</comment>
<dbReference type="EMBL" id="JACRTL010000008">
    <property type="protein sequence ID" value="MBC8611776.1"/>
    <property type="molecule type" value="Genomic_DNA"/>
</dbReference>
<dbReference type="RefSeq" id="WP_093989941.1">
    <property type="nucleotide sequence ID" value="NZ_FYDD01000004.1"/>
</dbReference>
<dbReference type="NCBIfam" id="TIGR01165">
    <property type="entry name" value="cbiN"/>
    <property type="match status" value="1"/>
</dbReference>
<evidence type="ECO:0000313" key="12">
    <source>
        <dbReference type="Proteomes" id="UP000632659"/>
    </source>
</evidence>
<dbReference type="PANTHER" id="PTHR38662">
    <property type="entry name" value="COBALT TRANSPORT PROTEIN CBIN"/>
    <property type="match status" value="1"/>
</dbReference>
<dbReference type="AlphaFoldDB" id="A0A8J6PFZ7"/>